<evidence type="ECO:0000256" key="1">
    <source>
        <dbReference type="SAM" id="MobiDB-lite"/>
    </source>
</evidence>
<organism evidence="2 3">
    <name type="scientific">Akkermansia massiliensis</name>
    <dbReference type="NCBI Taxonomy" id="2927224"/>
    <lineage>
        <taxon>Bacteria</taxon>
        <taxon>Pseudomonadati</taxon>
        <taxon>Verrucomicrobiota</taxon>
        <taxon>Verrucomicrobiia</taxon>
        <taxon>Verrucomicrobiales</taxon>
        <taxon>Akkermansiaceae</taxon>
        <taxon>Akkermansia</taxon>
    </lineage>
</organism>
<accession>A0AAE6W337</accession>
<gene>
    <name evidence="2" type="ORF">DMI76_13145</name>
</gene>
<reference evidence="2" key="1">
    <citation type="submission" date="2018-05" db="EMBL/GenBank/DDBJ databases">
        <title>Complete genome sequnece of Akkermansia muciniphila EB-AMDK-40.</title>
        <authorList>
            <person name="Nam Y.-D."/>
            <person name="Chung W.-H."/>
            <person name="Park Y.S."/>
            <person name="Kang J."/>
        </authorList>
    </citation>
    <scope>NUCLEOTIDE SEQUENCE</scope>
    <source>
        <strain evidence="2">EB-AMDK-40</strain>
    </source>
</reference>
<dbReference type="EMBL" id="CP029701">
    <property type="protein sequence ID" value="QHV64247.1"/>
    <property type="molecule type" value="Genomic_DNA"/>
</dbReference>
<dbReference type="AlphaFoldDB" id="A0AAE6W337"/>
<sequence length="119" mass="13831">MEQLPGCPLADSEAGEGLPADFPRDEFTDDQLVLLDEYYHAKREEVVKQFFRLFRVHPGSMDLTLWHIALNAGILVKMLGIGDPRSFTWRELCDRLGVSEDVMYRHKKEILRLIDEIKK</sequence>
<evidence type="ECO:0000313" key="3">
    <source>
        <dbReference type="Proteomes" id="UP000642553"/>
    </source>
</evidence>
<proteinExistence type="predicted"/>
<feature type="region of interest" description="Disordered" evidence="1">
    <location>
        <begin position="1"/>
        <end position="23"/>
    </location>
</feature>
<evidence type="ECO:0000313" key="2">
    <source>
        <dbReference type="EMBL" id="QHV64247.1"/>
    </source>
</evidence>
<name>A0AAE6W337_9BACT</name>
<dbReference type="Proteomes" id="UP000642553">
    <property type="component" value="Chromosome"/>
</dbReference>
<protein>
    <submittedName>
        <fullName evidence="2">Uncharacterized protein</fullName>
    </submittedName>
</protein>